<reference evidence="1" key="1">
    <citation type="submission" date="2023-08" db="EMBL/GenBank/DDBJ databases">
        <title>Reference Genome Resource for the Citrus Pathogen Phytophthora citrophthora.</title>
        <authorList>
            <person name="Moller H."/>
            <person name="Coetzee B."/>
            <person name="Rose L.J."/>
            <person name="Van Niekerk J.M."/>
        </authorList>
    </citation>
    <scope>NUCLEOTIDE SEQUENCE</scope>
    <source>
        <strain evidence="1">STE-U-9442</strain>
    </source>
</reference>
<dbReference type="EMBL" id="JASMQC010000018">
    <property type="protein sequence ID" value="KAK1938169.1"/>
    <property type="molecule type" value="Genomic_DNA"/>
</dbReference>
<sequence length="68" mass="7835">MPDAEFPDNEKVQEFLRGPEASMTNAATEGRDKFVTITKTRNWFLACQKELVEYKMELQFCEGSIRTG</sequence>
<dbReference type="Proteomes" id="UP001259832">
    <property type="component" value="Unassembled WGS sequence"/>
</dbReference>
<evidence type="ECO:0000313" key="2">
    <source>
        <dbReference type="Proteomes" id="UP001259832"/>
    </source>
</evidence>
<organism evidence="1 2">
    <name type="scientific">Phytophthora citrophthora</name>
    <dbReference type="NCBI Taxonomy" id="4793"/>
    <lineage>
        <taxon>Eukaryota</taxon>
        <taxon>Sar</taxon>
        <taxon>Stramenopiles</taxon>
        <taxon>Oomycota</taxon>
        <taxon>Peronosporomycetes</taxon>
        <taxon>Peronosporales</taxon>
        <taxon>Peronosporaceae</taxon>
        <taxon>Phytophthora</taxon>
    </lineage>
</organism>
<comment type="caution">
    <text evidence="1">The sequence shown here is derived from an EMBL/GenBank/DDBJ whole genome shotgun (WGS) entry which is preliminary data.</text>
</comment>
<gene>
    <name evidence="1" type="ORF">P3T76_009319</name>
</gene>
<name>A0AAD9LJZ2_9STRA</name>
<dbReference type="AlphaFoldDB" id="A0AAD9LJZ2"/>
<keyword evidence="2" id="KW-1185">Reference proteome</keyword>
<protein>
    <submittedName>
        <fullName evidence="1">Uncharacterized protein</fullName>
    </submittedName>
</protein>
<evidence type="ECO:0000313" key="1">
    <source>
        <dbReference type="EMBL" id="KAK1938169.1"/>
    </source>
</evidence>
<accession>A0AAD9LJZ2</accession>
<proteinExistence type="predicted"/>